<evidence type="ECO:0008006" key="4">
    <source>
        <dbReference type="Google" id="ProtNLM"/>
    </source>
</evidence>
<feature type="region of interest" description="Disordered" evidence="1">
    <location>
        <begin position="533"/>
        <end position="607"/>
    </location>
</feature>
<dbReference type="Gene3D" id="3.80.10.10">
    <property type="entry name" value="Ribonuclease Inhibitor"/>
    <property type="match status" value="1"/>
</dbReference>
<name>A0A5M3MSV5_CONPW</name>
<dbReference type="KEGG" id="cput:CONPUDRAFT_164584"/>
<evidence type="ECO:0000256" key="1">
    <source>
        <dbReference type="SAM" id="MobiDB-lite"/>
    </source>
</evidence>
<keyword evidence="3" id="KW-1185">Reference proteome</keyword>
<dbReference type="SUPFAM" id="SSF52047">
    <property type="entry name" value="RNI-like"/>
    <property type="match status" value="1"/>
</dbReference>
<evidence type="ECO:0000313" key="3">
    <source>
        <dbReference type="Proteomes" id="UP000053558"/>
    </source>
</evidence>
<dbReference type="GeneID" id="19205167"/>
<dbReference type="Proteomes" id="UP000053558">
    <property type="component" value="Unassembled WGS sequence"/>
</dbReference>
<protein>
    <recommendedName>
        <fullName evidence="4">F-box domain-containing protein</fullName>
    </recommendedName>
</protein>
<proteinExistence type="predicted"/>
<dbReference type="EMBL" id="JH711577">
    <property type="protein sequence ID" value="EIW81824.1"/>
    <property type="molecule type" value="Genomic_DNA"/>
</dbReference>
<evidence type="ECO:0000313" key="2">
    <source>
        <dbReference type="EMBL" id="EIW81824.1"/>
    </source>
</evidence>
<sequence length="607" mass="68382">MHRVLTIHELIQHIFGCLNDHFSNVTGSGNERTLSALARTCQTFKEPALNVLWEKIASLDPLIKCLPKDAWKVEEDPEAGWMQQRFMPIFARPLTEGDWLIIREYAPRVRRFCMTGLHRSYSDVMFELSLASRDMHPLFPNLKHLEWISMPSDFRPYLRMFLPAALESLTYIISSRDEGRADISMLAAIGTFCPGLKEVTVDFSDVAEGGVEAFSRSVGCWKDLTILRCGWMTDAALIHIASSPTLRKLSITLPSVTSFRDVRSQIEGEAFKNLTTLRAIAVNLDVFTAFATHMELSLVDVTLWIVENDFSESAKDSFMALASGSRSLLSLHVASYDDSAILTSSDYFHAVHGRTATISTFEPLFKFQQLRVLDLSVRCSLKLDDHDVIELAHSFPLLEGLLLNADYGWGVPSSVTFIGLSSVVNICPKLNKLAIEFDATAASLDLNQPTSNATSPNATIRTLLIGNSQIDDPIVAARALFTIFPNLNRIEGWSSRRLRSDDHNWMRDRRRFTRRWDSAQLIIHRLRSRNPTNIHEDESFDDLVPSDSTDVSEDDDTDDMDDPGDDFSEEDQLGLVFDDDDGFEDEASDQEFEDENVEEDAFGDEDA</sequence>
<dbReference type="OMA" id="FATHMEL"/>
<accession>A0A5M3MSV5</accession>
<feature type="compositionally biased region" description="Acidic residues" evidence="1">
    <location>
        <begin position="550"/>
        <end position="607"/>
    </location>
</feature>
<comment type="caution">
    <text evidence="2">The sequence shown here is derived from an EMBL/GenBank/DDBJ whole genome shotgun (WGS) entry which is preliminary data.</text>
</comment>
<organism evidence="2 3">
    <name type="scientific">Coniophora puteana (strain RWD-64-598)</name>
    <name type="common">Brown rot fungus</name>
    <dbReference type="NCBI Taxonomy" id="741705"/>
    <lineage>
        <taxon>Eukaryota</taxon>
        <taxon>Fungi</taxon>
        <taxon>Dikarya</taxon>
        <taxon>Basidiomycota</taxon>
        <taxon>Agaricomycotina</taxon>
        <taxon>Agaricomycetes</taxon>
        <taxon>Agaricomycetidae</taxon>
        <taxon>Boletales</taxon>
        <taxon>Coniophorineae</taxon>
        <taxon>Coniophoraceae</taxon>
        <taxon>Coniophora</taxon>
    </lineage>
</organism>
<dbReference type="AlphaFoldDB" id="A0A5M3MSV5"/>
<dbReference type="OrthoDB" id="3543113at2759"/>
<dbReference type="InterPro" id="IPR032675">
    <property type="entry name" value="LRR_dom_sf"/>
</dbReference>
<reference evidence="3" key="1">
    <citation type="journal article" date="2012" name="Science">
        <title>The Paleozoic origin of enzymatic lignin decomposition reconstructed from 31 fungal genomes.</title>
        <authorList>
            <person name="Floudas D."/>
            <person name="Binder M."/>
            <person name="Riley R."/>
            <person name="Barry K."/>
            <person name="Blanchette R.A."/>
            <person name="Henrissat B."/>
            <person name="Martinez A.T."/>
            <person name="Otillar R."/>
            <person name="Spatafora J.W."/>
            <person name="Yadav J.S."/>
            <person name="Aerts A."/>
            <person name="Benoit I."/>
            <person name="Boyd A."/>
            <person name="Carlson A."/>
            <person name="Copeland A."/>
            <person name="Coutinho P.M."/>
            <person name="de Vries R.P."/>
            <person name="Ferreira P."/>
            <person name="Findley K."/>
            <person name="Foster B."/>
            <person name="Gaskell J."/>
            <person name="Glotzer D."/>
            <person name="Gorecki P."/>
            <person name="Heitman J."/>
            <person name="Hesse C."/>
            <person name="Hori C."/>
            <person name="Igarashi K."/>
            <person name="Jurgens J.A."/>
            <person name="Kallen N."/>
            <person name="Kersten P."/>
            <person name="Kohler A."/>
            <person name="Kuees U."/>
            <person name="Kumar T.K.A."/>
            <person name="Kuo A."/>
            <person name="LaButti K."/>
            <person name="Larrondo L.F."/>
            <person name="Lindquist E."/>
            <person name="Ling A."/>
            <person name="Lombard V."/>
            <person name="Lucas S."/>
            <person name="Lundell T."/>
            <person name="Martin R."/>
            <person name="McLaughlin D.J."/>
            <person name="Morgenstern I."/>
            <person name="Morin E."/>
            <person name="Murat C."/>
            <person name="Nagy L.G."/>
            <person name="Nolan M."/>
            <person name="Ohm R.A."/>
            <person name="Patyshakuliyeva A."/>
            <person name="Rokas A."/>
            <person name="Ruiz-Duenas F.J."/>
            <person name="Sabat G."/>
            <person name="Salamov A."/>
            <person name="Samejima M."/>
            <person name="Schmutz J."/>
            <person name="Slot J.C."/>
            <person name="St John F."/>
            <person name="Stenlid J."/>
            <person name="Sun H."/>
            <person name="Sun S."/>
            <person name="Syed K."/>
            <person name="Tsang A."/>
            <person name="Wiebenga A."/>
            <person name="Young D."/>
            <person name="Pisabarro A."/>
            <person name="Eastwood D.C."/>
            <person name="Martin F."/>
            <person name="Cullen D."/>
            <person name="Grigoriev I.V."/>
            <person name="Hibbett D.S."/>
        </authorList>
    </citation>
    <scope>NUCLEOTIDE SEQUENCE [LARGE SCALE GENOMIC DNA]</scope>
    <source>
        <strain evidence="3">RWD-64-598 SS2</strain>
    </source>
</reference>
<dbReference type="RefSeq" id="XP_007767697.1">
    <property type="nucleotide sequence ID" value="XM_007769507.1"/>
</dbReference>
<gene>
    <name evidence="2" type="ORF">CONPUDRAFT_164584</name>
</gene>